<keyword evidence="2" id="KW-1185">Reference proteome</keyword>
<organism evidence="1 2">
    <name type="scientific">Cichorium intybus</name>
    <name type="common">Chicory</name>
    <dbReference type="NCBI Taxonomy" id="13427"/>
    <lineage>
        <taxon>Eukaryota</taxon>
        <taxon>Viridiplantae</taxon>
        <taxon>Streptophyta</taxon>
        <taxon>Embryophyta</taxon>
        <taxon>Tracheophyta</taxon>
        <taxon>Spermatophyta</taxon>
        <taxon>Magnoliopsida</taxon>
        <taxon>eudicotyledons</taxon>
        <taxon>Gunneridae</taxon>
        <taxon>Pentapetalae</taxon>
        <taxon>asterids</taxon>
        <taxon>campanulids</taxon>
        <taxon>Asterales</taxon>
        <taxon>Asteraceae</taxon>
        <taxon>Cichorioideae</taxon>
        <taxon>Cichorieae</taxon>
        <taxon>Cichoriinae</taxon>
        <taxon>Cichorium</taxon>
    </lineage>
</organism>
<evidence type="ECO:0000313" key="2">
    <source>
        <dbReference type="Proteomes" id="UP001055811"/>
    </source>
</evidence>
<dbReference type="Proteomes" id="UP001055811">
    <property type="component" value="Linkage Group LG03"/>
</dbReference>
<reference evidence="2" key="1">
    <citation type="journal article" date="2022" name="Mol. Ecol. Resour.">
        <title>The genomes of chicory, endive, great burdock and yacon provide insights into Asteraceae palaeo-polyploidization history and plant inulin production.</title>
        <authorList>
            <person name="Fan W."/>
            <person name="Wang S."/>
            <person name="Wang H."/>
            <person name="Wang A."/>
            <person name="Jiang F."/>
            <person name="Liu H."/>
            <person name="Zhao H."/>
            <person name="Xu D."/>
            <person name="Zhang Y."/>
        </authorList>
    </citation>
    <scope>NUCLEOTIDE SEQUENCE [LARGE SCALE GENOMIC DNA]</scope>
    <source>
        <strain evidence="2">cv. Punajuju</strain>
    </source>
</reference>
<dbReference type="EMBL" id="CM042011">
    <property type="protein sequence ID" value="KAI3766607.1"/>
    <property type="molecule type" value="Genomic_DNA"/>
</dbReference>
<comment type="caution">
    <text evidence="1">The sequence shown here is derived from an EMBL/GenBank/DDBJ whole genome shotgun (WGS) entry which is preliminary data.</text>
</comment>
<reference evidence="1 2" key="2">
    <citation type="journal article" date="2022" name="Mol. Ecol. Resour.">
        <title>The genomes of chicory, endive, great burdock and yacon provide insights into Asteraceae paleo-polyploidization history and plant inulin production.</title>
        <authorList>
            <person name="Fan W."/>
            <person name="Wang S."/>
            <person name="Wang H."/>
            <person name="Wang A."/>
            <person name="Jiang F."/>
            <person name="Liu H."/>
            <person name="Zhao H."/>
            <person name="Xu D."/>
            <person name="Zhang Y."/>
        </authorList>
    </citation>
    <scope>NUCLEOTIDE SEQUENCE [LARGE SCALE GENOMIC DNA]</scope>
    <source>
        <strain evidence="2">cv. Punajuju</strain>
        <tissue evidence="1">Leaves</tissue>
    </source>
</reference>
<gene>
    <name evidence="1" type="ORF">L2E82_16671</name>
</gene>
<evidence type="ECO:0000313" key="1">
    <source>
        <dbReference type="EMBL" id="KAI3766607.1"/>
    </source>
</evidence>
<sequence length="216" mass="24235">MQSTMTVKLDLLKTMAVNGSGEAEEEMYVYIGFDAFSWLLKVTGAGGQRQKLDMGWQWENTDGRGYGGVDEAKMLQRHFDGTSVKIAVGANRAAIAALFLHRYGFVKPLDIVCFKKQIPERRIVTDKIGVAILDDGMQDIKMIKARLEDLKNKFDSKLVIVVTEKDYDRDSKILGGLEPFEVLVLCCKLKILGHNGYIEDVFKKLIIQSFGQMTCA</sequence>
<protein>
    <submittedName>
        <fullName evidence="1">Uncharacterized protein</fullName>
    </submittedName>
</protein>
<proteinExistence type="predicted"/>
<accession>A0ACB9F676</accession>
<name>A0ACB9F676_CICIN</name>